<evidence type="ECO:0000313" key="2">
    <source>
        <dbReference type="Proteomes" id="UP000729402"/>
    </source>
</evidence>
<reference evidence="1" key="1">
    <citation type="journal article" date="2021" name="bioRxiv">
        <title>Whole Genome Assembly and Annotation of Northern Wild Rice, Zizania palustris L., Supports a Whole Genome Duplication in the Zizania Genus.</title>
        <authorList>
            <person name="Haas M."/>
            <person name="Kono T."/>
            <person name="Macchietto M."/>
            <person name="Millas R."/>
            <person name="McGilp L."/>
            <person name="Shao M."/>
            <person name="Duquette J."/>
            <person name="Hirsch C.N."/>
            <person name="Kimball J."/>
        </authorList>
    </citation>
    <scope>NUCLEOTIDE SEQUENCE</scope>
    <source>
        <tissue evidence="1">Fresh leaf tissue</tissue>
    </source>
</reference>
<proteinExistence type="predicted"/>
<organism evidence="1 2">
    <name type="scientific">Zizania palustris</name>
    <name type="common">Northern wild rice</name>
    <dbReference type="NCBI Taxonomy" id="103762"/>
    <lineage>
        <taxon>Eukaryota</taxon>
        <taxon>Viridiplantae</taxon>
        <taxon>Streptophyta</taxon>
        <taxon>Embryophyta</taxon>
        <taxon>Tracheophyta</taxon>
        <taxon>Spermatophyta</taxon>
        <taxon>Magnoliopsida</taxon>
        <taxon>Liliopsida</taxon>
        <taxon>Poales</taxon>
        <taxon>Poaceae</taxon>
        <taxon>BOP clade</taxon>
        <taxon>Oryzoideae</taxon>
        <taxon>Oryzeae</taxon>
        <taxon>Zizaniinae</taxon>
        <taxon>Zizania</taxon>
    </lineage>
</organism>
<evidence type="ECO:0000313" key="1">
    <source>
        <dbReference type="EMBL" id="KAG8072076.1"/>
    </source>
</evidence>
<keyword evidence="2" id="KW-1185">Reference proteome</keyword>
<dbReference type="AlphaFoldDB" id="A0A8J5VUQ2"/>
<accession>A0A8J5VUQ2</accession>
<gene>
    <name evidence="1" type="ORF">GUJ93_ZPchr0006g41053</name>
</gene>
<reference evidence="1" key="2">
    <citation type="submission" date="2021-02" db="EMBL/GenBank/DDBJ databases">
        <authorList>
            <person name="Kimball J.A."/>
            <person name="Haas M.W."/>
            <person name="Macchietto M."/>
            <person name="Kono T."/>
            <person name="Duquette J."/>
            <person name="Shao M."/>
        </authorList>
    </citation>
    <scope>NUCLEOTIDE SEQUENCE</scope>
    <source>
        <tissue evidence="1">Fresh leaf tissue</tissue>
    </source>
</reference>
<comment type="caution">
    <text evidence="1">The sequence shown here is derived from an EMBL/GenBank/DDBJ whole genome shotgun (WGS) entry which is preliminary data.</text>
</comment>
<sequence length="99" mass="11080">MTETKNSKNYDLRTGGNDLNGGASLTARLRHLLDYFTDALASSHTTKAKTIFQHSNKTPYAVRNDASNPSRCVESMLGHMFIKRRLQGFIGYQKIASIE</sequence>
<dbReference type="Proteomes" id="UP000729402">
    <property type="component" value="Unassembled WGS sequence"/>
</dbReference>
<name>A0A8J5VUQ2_ZIZPA</name>
<protein>
    <submittedName>
        <fullName evidence="1">Uncharacterized protein</fullName>
    </submittedName>
</protein>
<dbReference type="EMBL" id="JAAALK010000283">
    <property type="protein sequence ID" value="KAG8072076.1"/>
    <property type="molecule type" value="Genomic_DNA"/>
</dbReference>